<name>A0AAU8ETS8_9MICC</name>
<dbReference type="EMBL" id="CP159279">
    <property type="protein sequence ID" value="XCH12115.1"/>
    <property type="molecule type" value="Genomic_DNA"/>
</dbReference>
<dbReference type="RefSeq" id="WP_353712292.1">
    <property type="nucleotide sequence ID" value="NZ_CP159279.1"/>
</dbReference>
<proteinExistence type="predicted"/>
<protein>
    <submittedName>
        <fullName evidence="1">Uncharacterized protein</fullName>
    </submittedName>
</protein>
<gene>
    <name evidence="1" type="ORF">ABRP34_03610</name>
</gene>
<organism evidence="1">
    <name type="scientific">Arthrobacter sp. K5</name>
    <dbReference type="NCBI Taxonomy" id="2839623"/>
    <lineage>
        <taxon>Bacteria</taxon>
        <taxon>Bacillati</taxon>
        <taxon>Actinomycetota</taxon>
        <taxon>Actinomycetes</taxon>
        <taxon>Micrococcales</taxon>
        <taxon>Micrococcaceae</taxon>
        <taxon>Arthrobacter</taxon>
    </lineage>
</organism>
<accession>A0AAU8ETS8</accession>
<dbReference type="AlphaFoldDB" id="A0AAU8ETS8"/>
<reference evidence="1" key="1">
    <citation type="submission" date="2024-06" db="EMBL/GenBank/DDBJ databases">
        <title>Biodegradation of dimethachlon by Arthrobacter sp. K5: mechanistic insights and ecological implications.</title>
        <authorList>
            <person name="Hu S."/>
            <person name="Lu P."/>
        </authorList>
    </citation>
    <scope>NUCLEOTIDE SEQUENCE</scope>
    <source>
        <strain evidence="1">K5</strain>
    </source>
</reference>
<sequence length="174" mass="18237">MKAFLGFIQAGLGIGGLIALFNGQWLALFLCWGGGFLVGLLGSRATRAIEGVSEGGREASRNIGAAIEQLRQGRYDSANGLVMAAVSQFRIGGDKGLLVVALTLQSVTMAAVGKSSAAHKAAIEAKQQLTNLPSAMALETEELRMILSVVDSEISSGSEPDRIVRKFLELTDAT</sequence>
<evidence type="ECO:0000313" key="1">
    <source>
        <dbReference type="EMBL" id="XCH12115.1"/>
    </source>
</evidence>